<feature type="signal peptide" evidence="4">
    <location>
        <begin position="1"/>
        <end position="17"/>
    </location>
</feature>
<feature type="transmembrane region" description="Helical" evidence="3">
    <location>
        <begin position="1994"/>
        <end position="2014"/>
    </location>
</feature>
<feature type="domain" description="ZP" evidence="5">
    <location>
        <begin position="2362"/>
        <end position="2608"/>
    </location>
</feature>
<evidence type="ECO:0000256" key="1">
    <source>
        <dbReference type="ARBA" id="ARBA00022729"/>
    </source>
</evidence>
<protein>
    <submittedName>
        <fullName evidence="6">Deleted in malignant brain tumors 1-like protein</fullName>
    </submittedName>
</protein>
<keyword evidence="1 4" id="KW-0732">Signal</keyword>
<dbReference type="InterPro" id="IPR055356">
    <property type="entry name" value="ZP-N"/>
</dbReference>
<dbReference type="Proteomes" id="UP000290572">
    <property type="component" value="Unassembled WGS sequence"/>
</dbReference>
<dbReference type="InterPro" id="IPR001507">
    <property type="entry name" value="ZP_dom"/>
</dbReference>
<name>A0A498LWK3_LABRO</name>
<reference evidence="6 7" key="1">
    <citation type="submission" date="2018-03" db="EMBL/GenBank/DDBJ databases">
        <title>Draft genome sequence of Rohu Carp (Labeo rohita).</title>
        <authorList>
            <person name="Das P."/>
            <person name="Kushwaha B."/>
            <person name="Joshi C.G."/>
            <person name="Kumar D."/>
            <person name="Nagpure N.S."/>
            <person name="Sahoo L."/>
            <person name="Das S.P."/>
            <person name="Bit A."/>
            <person name="Patnaik S."/>
            <person name="Meher P.K."/>
            <person name="Jayasankar P."/>
            <person name="Koringa P.G."/>
            <person name="Patel N.V."/>
            <person name="Hinsu A.T."/>
            <person name="Kumar R."/>
            <person name="Pandey M."/>
            <person name="Agarwal S."/>
            <person name="Srivastava S."/>
            <person name="Singh M."/>
            <person name="Iquebal M.A."/>
            <person name="Jaiswal S."/>
            <person name="Angadi U.B."/>
            <person name="Kumar N."/>
            <person name="Raza M."/>
            <person name="Shah T.M."/>
            <person name="Rai A."/>
            <person name="Jena J.K."/>
        </authorList>
    </citation>
    <scope>NUCLEOTIDE SEQUENCE [LARGE SCALE GENOMIC DNA]</scope>
    <source>
        <strain evidence="6">DASCIFA01</strain>
        <tissue evidence="6">Testis</tissue>
    </source>
</reference>
<feature type="transmembrane region" description="Helical" evidence="3">
    <location>
        <begin position="1310"/>
        <end position="1334"/>
    </location>
</feature>
<feature type="domain" description="ZP" evidence="5">
    <location>
        <begin position="381"/>
        <end position="627"/>
    </location>
</feature>
<keyword evidence="2" id="KW-1015">Disulfide bond</keyword>
<feature type="domain" description="ZP" evidence="5">
    <location>
        <begin position="954"/>
        <end position="1200"/>
    </location>
</feature>
<keyword evidence="3" id="KW-0472">Membrane</keyword>
<keyword evidence="7" id="KW-1185">Reference proteome</keyword>
<gene>
    <name evidence="6" type="ORF">ROHU_029812</name>
</gene>
<evidence type="ECO:0000313" key="6">
    <source>
        <dbReference type="EMBL" id="RXN11943.1"/>
    </source>
</evidence>
<dbReference type="InterPro" id="IPR042235">
    <property type="entry name" value="ZP-C_dom"/>
</dbReference>
<dbReference type="PANTHER" id="PTHR14002:SF59">
    <property type="entry name" value="CUB AND ZONA PELLUCIDA-LIKE DOMAIN-CONTAINING PROTEIN 1-RELATED"/>
    <property type="match status" value="1"/>
</dbReference>
<dbReference type="PANTHER" id="PTHR14002">
    <property type="entry name" value="ENDOGLIN/TGF-BETA RECEPTOR TYPE III"/>
    <property type="match status" value="1"/>
</dbReference>
<proteinExistence type="predicted"/>
<keyword evidence="3" id="KW-1133">Transmembrane helix</keyword>
<evidence type="ECO:0000256" key="3">
    <source>
        <dbReference type="SAM" id="Phobius"/>
    </source>
</evidence>
<evidence type="ECO:0000256" key="4">
    <source>
        <dbReference type="SAM" id="SignalP"/>
    </source>
</evidence>
<feature type="transmembrane region" description="Helical" evidence="3">
    <location>
        <begin position="2654"/>
        <end position="2676"/>
    </location>
</feature>
<dbReference type="Gene3D" id="2.60.40.3210">
    <property type="entry name" value="Zona pellucida, ZP-N domain"/>
    <property type="match status" value="4"/>
</dbReference>
<dbReference type="PROSITE" id="PS51034">
    <property type="entry name" value="ZP_2"/>
    <property type="match status" value="4"/>
</dbReference>
<accession>A0A498LWK3</accession>
<sequence>MALLSICAVNRSFLLTALDNGVTKGYEDVPQVEHEDVVHLCLLTAPPGETVHDSSLLLLASTATASHYYGGTMTFDPRKNPDGSYGVDIRFKEAYHVCDTGDYWYCGSGNCGSRSTYVSNRVDSSPNGGSWCQTEGVMKRTVFNNSPFQLQVPQNCARNYNLLSCDPDHDQVRCRYGVFSANECGMCNQHAGFTLDQSTCTLSYANAARGVYAFELVMEDYPTQNITLNYTAIASAVRYPFNNAFSNPPLSKIPLQFSLEVEAPAPSCTEGEYLPRFLHPTPHHGEHLQARVNQELEIRVKATATFSSITDVVFSGPLNSTKETTTTGEYVINWTPASENYGQHFPICFIAEGQNGSRNYQSELRCVIVVVEAAGPRAQVTCTKDAMSVSIERATISGIHGDHLRLNNNASCPVSSNSTHVFTTFSLNGCGTQIEETDEHLLFKNTIVTYDNPNHIITRKNVFEIEVVCKYQKKSSVTTRFDAHRPAINFTERGFGSFSYQFEFFQSDSFRSIRNPSSYPLEYNVGDKIYMEIAPVSVVQNTEVFLESCVATPYDNPNYPISYPIITNGCAVDETVYIYTSHQPNVKFSMEAFKFIGQYDQVFISCSIILCQANNPNTRCAQGCTNGTQVAPSSHVHKREAAIQTESHFISQGPLRLRRSASLTEAISPSLNLNLVFVAGCVIAVVAMVCGVMVYKSRGSKVDIRFKEAYHSCNMGDYWTCGFGDCGNKTFVDGRVDSSLNGGSWCQTEGVMKRTVFNNSPFELQKSSCCWIHNTVNSGGNWRVLTHIDLGERSDTSKPNRSPVVTTLPIVRSSFNNASSNPLSKIPIQFALEVEAPAPSCTEGEYLPWFLHPTPRHGEHLQARVNQELEIRIKPTATFSSITDVVFSGPLYSTKETTTTGEYVINWTPTSDDYGQHFPFCFIAEAQYGFSNYQSEMRCVIVVVKAEGPKAQVTCTKDTMSVSIERATISGIHGDHLRVNNNVSCAVSSNNTHVFTTFSLNGCGTQIEETDEHLIFKNTVVSFDNPNHIITRKNVFEIEVMCKYQKKSSVTTRFDAHRSAVNFTERGFGSFSYQFEFFQSGSFRSVRDPNSYPLEYNVAETIYMEIAPVNVVQNTEVFLESCVATPYDNPNYPISYPIITDGCRIDETVNIYTSHQPNAKFSMEAFKFIGQYDQVFISCSIIICQANNPNTRCAQGCTNGTQVAPSSHIHKREAAIQTGSHFISQGPLRLRRSSSINEAVSPSLNLNLVFVAGCVVAVVAMVCGMMVYKSRGSKIEEYEDEYGRTGAGCLVGIWLVKYRKSQVFKKRSVVISGQISFVSIIMSVSALLSALLLLASTASASHFYGGTMTFDPRKNPDGSYRVDIRFKEAYHSCDTGDSWVCGSGNCGSRSTYVSNRVDSSLNGGSWCQTEGVMKRTVSNNTPFQLHKSGCCWIYTTVTNSGNWRLLTHIDLGERSDTSKPNRSPVVTALPIVRVPQNCVRNYNFLSYDPDHDKVRCRYGLFSANECGMCNQPAGFTLDQSTCTLSYSNALSGVYAFELVMEDYPTQNITLNYTAMAAAVRSPFSNASSNPSLSKIPLQFALEVEAPAPSCSEGEYLPRFLHPTPHHGEHLQARVNQEFEIRVKATATFSSITDVVFSGPLNSTKETTTTGEYVINWTPVSENFGQYFPICFIAEGQNGSRNYQSEMRCVIVMVEAEGPRAQVTCTKDKMLVSIERATISGIHGDHLRLNNNASCPVSSNNTHVFTTFSLNGCGTQETNKHLLFKNTIVTFDNPNHIITRKNEIEIEVMCKYQKKSSITTRFEAHRPAINFTERGFGSFSYQFEFYQSGTFRNIRDPNSYPLEYDVGQPIYMEIAPVNIVQNTEVFLESCLATPYDNPNYPISYPIITDGCGVDGTVNIYTSHQSSAKFSMEAFKFIGQYDQVFISCSIIICQANNPNTRCAQGCTNITVAPSSHVHKREAAIQTGSHFISQGPLRLRRSTSLTEATSPSLNLNLVFVAGCVVAVVAMVCGMMVYKSRRYSFALKKQQKSKMDYLILDSKTWDFQIHATLVDIRFKEAYHSCDMGDPWYCGSGDCGNRTFMSGLVDNNGGSWCQTEGVMKRTVSNNSPFQLHQSSCCWAYNTVSQVGNWRLLTHIDLGERSDTSKPNRSPVVTTLPIVRVPQNCARNYNLLSCDPDHDQSTCTLSYANSSTGVYIFELVMEDYPAHIITLNYTAMAAVVRSPFNNASSNPPLSKIPLQFALEVEAPAPSCTEGEYLPRFLHPTPHHGEHLQARVNQELEIRVKATATFSSIADVVFSGPLNSKKETTTTGEYVINWTPTSENYGQHFPFCFIAEGQHGSRNYQSEMRCVIVVVEAEGPRAHVTCTKDTMSVSIERATISGIHGDHLRLNNNDSCAVSSNSTHVFTTFSLNGCGTQMEETDEHLLFKNTIVTYDDPNHIITRKNEIEIEVMCKYQKKSSITTMFNAHRPAVNFTERGFGSFSYQFEFFQSGSFRNIREPNSYPLEYSVGQLIYMEIAPVNIVQNTEVFLESCVATPYDNPNYPISYPIITNGCEVDETVHIYTSHQPDVKFSMEAFKFIGQYDQVFISCSIILCQANNPNTRCALGCTNDTQVAPSSHVHKREAAIQTGSHFISQGPLRLRRSASLTEAISPSLNLNLVFVAGCVIAVVAMVCGMMVYKSRGSKVNYQLLKSEI</sequence>
<dbReference type="Pfam" id="PF23344">
    <property type="entry name" value="ZP-N"/>
    <property type="match status" value="4"/>
</dbReference>
<evidence type="ECO:0000259" key="5">
    <source>
        <dbReference type="PROSITE" id="PS51034"/>
    </source>
</evidence>
<feature type="domain" description="ZP" evidence="5">
    <location>
        <begin position="1703"/>
        <end position="1947"/>
    </location>
</feature>
<dbReference type="EMBL" id="QBIY01013101">
    <property type="protein sequence ID" value="RXN11943.1"/>
    <property type="molecule type" value="Genomic_DNA"/>
</dbReference>
<evidence type="ECO:0000256" key="2">
    <source>
        <dbReference type="ARBA" id="ARBA00023157"/>
    </source>
</evidence>
<keyword evidence="3" id="KW-0812">Transmembrane</keyword>
<organism evidence="6 7">
    <name type="scientific">Labeo rohita</name>
    <name type="common">Indian major carp</name>
    <name type="synonym">Cyprinus rohita</name>
    <dbReference type="NCBI Taxonomy" id="84645"/>
    <lineage>
        <taxon>Eukaryota</taxon>
        <taxon>Metazoa</taxon>
        <taxon>Chordata</taxon>
        <taxon>Craniata</taxon>
        <taxon>Vertebrata</taxon>
        <taxon>Euteleostomi</taxon>
        <taxon>Actinopterygii</taxon>
        <taxon>Neopterygii</taxon>
        <taxon>Teleostei</taxon>
        <taxon>Ostariophysi</taxon>
        <taxon>Cypriniformes</taxon>
        <taxon>Cyprinidae</taxon>
        <taxon>Labeoninae</taxon>
        <taxon>Labeonini</taxon>
        <taxon>Labeo</taxon>
    </lineage>
</organism>
<dbReference type="Gene3D" id="2.60.40.4100">
    <property type="entry name" value="Zona pellucida, ZP-C domain"/>
    <property type="match status" value="4"/>
</dbReference>
<evidence type="ECO:0000313" key="7">
    <source>
        <dbReference type="Proteomes" id="UP000290572"/>
    </source>
</evidence>
<feature type="transmembrane region" description="Helical" evidence="3">
    <location>
        <begin position="1244"/>
        <end position="1267"/>
    </location>
</feature>
<dbReference type="SMART" id="SM00241">
    <property type="entry name" value="ZP"/>
    <property type="match status" value="4"/>
</dbReference>
<feature type="transmembrane region" description="Helical" evidence="3">
    <location>
        <begin position="675"/>
        <end position="695"/>
    </location>
</feature>
<dbReference type="InterPro" id="IPR055355">
    <property type="entry name" value="ZP-C"/>
</dbReference>
<dbReference type="Pfam" id="PF00100">
    <property type="entry name" value="Zona_pellucida"/>
    <property type="match status" value="4"/>
</dbReference>
<feature type="chain" id="PRO_5019856608" evidence="4">
    <location>
        <begin position="18"/>
        <end position="2692"/>
    </location>
</feature>
<comment type="caution">
    <text evidence="6">The sequence shown here is derived from an EMBL/GenBank/DDBJ whole genome shotgun (WGS) entry which is preliminary data.</text>
</comment>